<dbReference type="Pfam" id="PF03573">
    <property type="entry name" value="OprD"/>
    <property type="match status" value="1"/>
</dbReference>
<evidence type="ECO:0000313" key="5">
    <source>
        <dbReference type="EMBL" id="MDM9632826.1"/>
    </source>
</evidence>
<dbReference type="EMBL" id="JAUDUY010000019">
    <property type="protein sequence ID" value="MDM9632826.1"/>
    <property type="molecule type" value="Genomic_DNA"/>
</dbReference>
<sequence length="418" mass="48364">MIKYKRFITIIAISFISIHLKVCAQSGPDYFIFKDSLYDNPIDAANLKSLRIPFKAKMRSYYFFQDLTTNKKEALALGGSLSWNPSIVSNHITGRVTLATSQRIYGQLERDGTMLLKPGQEGFTVLQEYALQFKKNKFLLNVGAREMNSPLLNTSDVRMLPATHRGIDINYLFKEDSYISFGVIDQIKWINSDRFIDLYEFAGFDRNELVWGTANRYKTDIMAFGLYYLNAKDYYHGLYTEYYREFSLKGNPIKIGIQYMHENDIGDGIGGDFNFNMLGTKLDFYLFGLKSFIGYTNVLSVDKAQEVWSIMPYYNMMIFNFFNRPKEQSVKLGVILKLSEVLNLYPNMGFGFTPNSGDAASPNQQEYNLTLDYTFLKDFNLKVRGAFVHQNSIRNLDLTSKDIVDFRVILNYKWSNKF</sequence>
<keyword evidence="6" id="KW-1185">Reference proteome</keyword>
<dbReference type="InterPro" id="IPR005318">
    <property type="entry name" value="OM_porin_bac"/>
</dbReference>
<evidence type="ECO:0000313" key="6">
    <source>
        <dbReference type="Proteomes" id="UP001174839"/>
    </source>
</evidence>
<dbReference type="PANTHER" id="PTHR34596:SF2">
    <property type="entry name" value="CHITOPORIN"/>
    <property type="match status" value="1"/>
</dbReference>
<evidence type="ECO:0000256" key="4">
    <source>
        <dbReference type="SAM" id="SignalP"/>
    </source>
</evidence>
<keyword evidence="3 4" id="KW-0732">Signal</keyword>
<feature type="signal peptide" evidence="4">
    <location>
        <begin position="1"/>
        <end position="24"/>
    </location>
</feature>
<dbReference type="RefSeq" id="WP_289726190.1">
    <property type="nucleotide sequence ID" value="NZ_JAUDUY010000019.1"/>
</dbReference>
<reference evidence="5" key="1">
    <citation type="submission" date="2023-06" db="EMBL/GenBank/DDBJ databases">
        <title>Robiginitalea aurantiacus sp. nov. and Algoriphagus sediminis sp. nov., isolated from coastal sediment.</title>
        <authorList>
            <person name="Zhou Z.Y."/>
            <person name="An J."/>
            <person name="Jia Y.W."/>
            <person name="Du Z.J."/>
        </authorList>
    </citation>
    <scope>NUCLEOTIDE SEQUENCE</scope>
    <source>
        <strain evidence="5">M39</strain>
    </source>
</reference>
<dbReference type="InterPro" id="IPR023614">
    <property type="entry name" value="Porin_dom_sf"/>
</dbReference>
<evidence type="ECO:0000256" key="1">
    <source>
        <dbReference type="ARBA" id="ARBA00009075"/>
    </source>
</evidence>
<organism evidence="5 6">
    <name type="scientific">Robiginitalea aurantiaca</name>
    <dbReference type="NCBI Taxonomy" id="3056915"/>
    <lineage>
        <taxon>Bacteria</taxon>
        <taxon>Pseudomonadati</taxon>
        <taxon>Bacteroidota</taxon>
        <taxon>Flavobacteriia</taxon>
        <taxon>Flavobacteriales</taxon>
        <taxon>Flavobacteriaceae</taxon>
        <taxon>Robiginitalea</taxon>
    </lineage>
</organism>
<dbReference type="PANTHER" id="PTHR34596">
    <property type="entry name" value="CHITOPORIN"/>
    <property type="match status" value="1"/>
</dbReference>
<comment type="caution">
    <text evidence="5">The sequence shown here is derived from an EMBL/GenBank/DDBJ whole genome shotgun (WGS) entry which is preliminary data.</text>
</comment>
<gene>
    <name evidence="5" type="ORF">QU605_15215</name>
</gene>
<dbReference type="Gene3D" id="2.40.160.10">
    <property type="entry name" value="Porin"/>
    <property type="match status" value="1"/>
</dbReference>
<proteinExistence type="inferred from homology"/>
<evidence type="ECO:0000256" key="3">
    <source>
        <dbReference type="ARBA" id="ARBA00022729"/>
    </source>
</evidence>
<accession>A0ABT7WIU8</accession>
<dbReference type="Proteomes" id="UP001174839">
    <property type="component" value="Unassembled WGS sequence"/>
</dbReference>
<comment type="similarity">
    <text evidence="1">Belongs to the outer membrane porin (Opr) (TC 1.B.25) family.</text>
</comment>
<keyword evidence="2" id="KW-0813">Transport</keyword>
<protein>
    <submittedName>
        <fullName evidence="5">OprD family outer membrane porin</fullName>
    </submittedName>
</protein>
<evidence type="ECO:0000256" key="2">
    <source>
        <dbReference type="ARBA" id="ARBA00022448"/>
    </source>
</evidence>
<feature type="chain" id="PRO_5047177834" evidence="4">
    <location>
        <begin position="25"/>
        <end position="418"/>
    </location>
</feature>
<name>A0ABT7WIU8_9FLAO</name>